<keyword evidence="2" id="KW-0067">ATP-binding</keyword>
<protein>
    <recommendedName>
        <fullName evidence="5">AAA ATPase domain-containing protein</fullName>
    </recommendedName>
</protein>
<dbReference type="RefSeq" id="WP_084430165.1">
    <property type="nucleotide sequence ID" value="NZ_FWXV01000005.1"/>
</dbReference>
<reference evidence="3 4" key="1">
    <citation type="submission" date="2017-04" db="EMBL/GenBank/DDBJ databases">
        <authorList>
            <person name="Afonso C.L."/>
            <person name="Miller P.J."/>
            <person name="Scott M.A."/>
            <person name="Spackman E."/>
            <person name="Goraichik I."/>
            <person name="Dimitrov K.M."/>
            <person name="Suarez D.L."/>
            <person name="Swayne D.E."/>
        </authorList>
    </citation>
    <scope>NUCLEOTIDE SEQUENCE [LARGE SCALE GENOMIC DNA]</scope>
    <source>
        <strain evidence="3 4">DSM 43828</strain>
    </source>
</reference>
<sequence length="295" mass="32162">MSPGERFRVFEAVTEYLTGVGKVLIVLDHLQWADPPTVQLLVHLARAIGSAPVMILVTYRDTEVSPALSDGLASLAREETVSRIRLGTCAAVLDRPLDGVLASMDEALQAGVLSGLDGWWFTHDLVREAARLLMPTARRLALHARTATAMEQRPEAAQRVAEIAHHWLEALPAGDATKAAEWARRAGDAAMAQLAWENAVRLYARALLAAPDMPDVDRASVLISKGIAQLRQMDIHEPIGGMRRLSVLCALVVLAEQFKDRRPPRWHIAGCCRSKILSSAVVPESSPSKARSLAR</sequence>
<evidence type="ECO:0000256" key="1">
    <source>
        <dbReference type="ARBA" id="ARBA00022741"/>
    </source>
</evidence>
<dbReference type="AlphaFoldDB" id="A0A1W2FAG8"/>
<accession>A0A1W2FAG8</accession>
<evidence type="ECO:0000313" key="4">
    <source>
        <dbReference type="Proteomes" id="UP000192674"/>
    </source>
</evidence>
<evidence type="ECO:0000256" key="2">
    <source>
        <dbReference type="ARBA" id="ARBA00022840"/>
    </source>
</evidence>
<proteinExistence type="predicted"/>
<name>A0A1W2FAG8_KIBAR</name>
<evidence type="ECO:0008006" key="5">
    <source>
        <dbReference type="Google" id="ProtNLM"/>
    </source>
</evidence>
<keyword evidence="4" id="KW-1185">Reference proteome</keyword>
<keyword evidence="1" id="KW-0547">Nucleotide-binding</keyword>
<dbReference type="EMBL" id="FWXV01000005">
    <property type="protein sequence ID" value="SMD18930.1"/>
    <property type="molecule type" value="Genomic_DNA"/>
</dbReference>
<dbReference type="PANTHER" id="PTHR16305">
    <property type="entry name" value="TESTICULAR SOLUBLE ADENYLYL CYCLASE"/>
    <property type="match status" value="1"/>
</dbReference>
<dbReference type="PANTHER" id="PTHR16305:SF28">
    <property type="entry name" value="GUANYLATE CYCLASE DOMAIN-CONTAINING PROTEIN"/>
    <property type="match status" value="1"/>
</dbReference>
<evidence type="ECO:0000313" key="3">
    <source>
        <dbReference type="EMBL" id="SMD18930.1"/>
    </source>
</evidence>
<dbReference type="OrthoDB" id="9814553at2"/>
<dbReference type="Proteomes" id="UP000192674">
    <property type="component" value="Unassembled WGS sequence"/>
</dbReference>
<gene>
    <name evidence="3" type="ORF">SAMN05661093_05969</name>
</gene>
<dbReference type="GO" id="GO:0005737">
    <property type="term" value="C:cytoplasm"/>
    <property type="evidence" value="ECO:0007669"/>
    <property type="project" value="TreeGrafter"/>
</dbReference>
<dbReference type="GO" id="GO:0004016">
    <property type="term" value="F:adenylate cyclase activity"/>
    <property type="evidence" value="ECO:0007669"/>
    <property type="project" value="TreeGrafter"/>
</dbReference>
<organism evidence="3 4">
    <name type="scientific">Kibdelosporangium aridum</name>
    <dbReference type="NCBI Taxonomy" id="2030"/>
    <lineage>
        <taxon>Bacteria</taxon>
        <taxon>Bacillati</taxon>
        <taxon>Actinomycetota</taxon>
        <taxon>Actinomycetes</taxon>
        <taxon>Pseudonocardiales</taxon>
        <taxon>Pseudonocardiaceae</taxon>
        <taxon>Kibdelosporangium</taxon>
    </lineage>
</organism>
<dbReference type="GO" id="GO:0005524">
    <property type="term" value="F:ATP binding"/>
    <property type="evidence" value="ECO:0007669"/>
    <property type="project" value="UniProtKB-KW"/>
</dbReference>